<reference evidence="4" key="1">
    <citation type="submission" date="2018-10" db="EMBL/GenBank/DDBJ databases">
        <authorList>
            <person name="Vincent A.T."/>
            <person name="Schiettekatte O."/>
            <person name="Bourhy P."/>
            <person name="Veyrier F.J."/>
            <person name="Picardeau M."/>
        </authorList>
    </citation>
    <scope>NUCLEOTIDE SEQUENCE</scope>
    <source>
        <strain evidence="4">201702449</strain>
    </source>
</reference>
<organism evidence="3 6">
    <name type="scientific">Leptospira levettii</name>
    <dbReference type="NCBI Taxonomy" id="2023178"/>
    <lineage>
        <taxon>Bacteria</taxon>
        <taxon>Pseudomonadati</taxon>
        <taxon>Spirochaetota</taxon>
        <taxon>Spirochaetia</taxon>
        <taxon>Leptospirales</taxon>
        <taxon>Leptospiraceae</taxon>
        <taxon>Leptospira</taxon>
    </lineage>
</organism>
<reference evidence="4" key="2">
    <citation type="journal article" date="2019" name="PLoS Negl. Trop. Dis.">
        <title>Revisiting the worldwide diversity of Leptospira species in the environment.</title>
        <authorList>
            <person name="Vincent A.T."/>
            <person name="Schiettekatte O."/>
            <person name="Bourhy P."/>
            <person name="Veyrier F.J."/>
            <person name="Picardeau M."/>
        </authorList>
    </citation>
    <scope>NUCLEOTIDE SEQUENCE</scope>
    <source>
        <strain evidence="4">201702449</strain>
    </source>
</reference>
<dbReference type="GO" id="GO:0016301">
    <property type="term" value="F:kinase activity"/>
    <property type="evidence" value="ECO:0007669"/>
    <property type="project" value="UniProtKB-KW"/>
</dbReference>
<keyword evidence="1" id="KW-1133">Transmembrane helix</keyword>
<comment type="caution">
    <text evidence="3">The sequence shown here is derived from an EMBL/GenBank/DDBJ whole genome shotgun (WGS) entry which is preliminary data.</text>
</comment>
<feature type="transmembrane region" description="Helical" evidence="1">
    <location>
        <begin position="6"/>
        <end position="26"/>
    </location>
</feature>
<feature type="domain" description="Histidine kinase" evidence="2">
    <location>
        <begin position="115"/>
        <end position="306"/>
    </location>
</feature>
<dbReference type="SMART" id="SM00387">
    <property type="entry name" value="HATPase_c"/>
    <property type="match status" value="1"/>
</dbReference>
<gene>
    <name evidence="4" type="ORF">EHQ60_00580</name>
    <name evidence="3" type="ORF">ND810_12020</name>
</gene>
<name>A0A5F2ALZ2_9LEPT</name>
<evidence type="ECO:0000313" key="3">
    <source>
        <dbReference type="EMBL" id="MCW7515885.1"/>
    </source>
</evidence>
<evidence type="ECO:0000259" key="2">
    <source>
        <dbReference type="PROSITE" id="PS50109"/>
    </source>
</evidence>
<dbReference type="Proteomes" id="UP001209694">
    <property type="component" value="Unassembled WGS sequence"/>
</dbReference>
<dbReference type="InterPro" id="IPR003594">
    <property type="entry name" value="HATPase_dom"/>
</dbReference>
<dbReference type="Proteomes" id="UP000297352">
    <property type="component" value="Unassembled WGS sequence"/>
</dbReference>
<evidence type="ECO:0000313" key="5">
    <source>
        <dbReference type="Proteomes" id="UP000297352"/>
    </source>
</evidence>
<reference evidence="3" key="3">
    <citation type="submission" date="2022-06" db="EMBL/GenBank/DDBJ databases">
        <title>Leptospira isolates from biofilms formed at urban environments.</title>
        <authorList>
            <person name="Ribeiro P.S."/>
            <person name="Sousa T."/>
            <person name="Carvalho N."/>
            <person name="Aburjaile F."/>
            <person name="Neves F."/>
            <person name="Oliveira D."/>
            <person name="Blanco L."/>
            <person name="Lima J."/>
            <person name="Costa F."/>
            <person name="Brenig B."/>
            <person name="Soares S."/>
            <person name="Ramos R."/>
            <person name="Goes-Neto A."/>
            <person name="Matiuzzi M."/>
            <person name="Azevedo V."/>
            <person name="Ristow P."/>
        </authorList>
    </citation>
    <scope>NUCLEOTIDE SEQUENCE</scope>
    <source>
        <strain evidence="3">VSF7</strain>
    </source>
</reference>
<dbReference type="InterPro" id="IPR011495">
    <property type="entry name" value="Sig_transdc_His_kin_sub2_dim/P"/>
</dbReference>
<dbReference type="EMBL" id="RQGI01000005">
    <property type="protein sequence ID" value="TGL75252.1"/>
    <property type="molecule type" value="Genomic_DNA"/>
</dbReference>
<dbReference type="AlphaFoldDB" id="A0A5F2ALZ2"/>
<dbReference type="PANTHER" id="PTHR43065">
    <property type="entry name" value="SENSOR HISTIDINE KINASE"/>
    <property type="match status" value="1"/>
</dbReference>
<keyword evidence="1" id="KW-0472">Membrane</keyword>
<dbReference type="PANTHER" id="PTHR43065:SF23">
    <property type="entry name" value="SENSOR HISTIDINE KINASE PDTAS"/>
    <property type="match status" value="1"/>
</dbReference>
<dbReference type="InterPro" id="IPR036890">
    <property type="entry name" value="HATPase_C_sf"/>
</dbReference>
<dbReference type="PROSITE" id="PS50109">
    <property type="entry name" value="HIS_KIN"/>
    <property type="match status" value="1"/>
</dbReference>
<feature type="transmembrane region" description="Helical" evidence="1">
    <location>
        <begin position="67"/>
        <end position="85"/>
    </location>
</feature>
<evidence type="ECO:0000313" key="4">
    <source>
        <dbReference type="EMBL" id="TGL75252.1"/>
    </source>
</evidence>
<keyword evidence="3" id="KW-0418">Kinase</keyword>
<dbReference type="RefSeq" id="WP_135652313.1">
    <property type="nucleotide sequence ID" value="NZ_JAMQPS010000003.1"/>
</dbReference>
<protein>
    <submittedName>
        <fullName evidence="3">Sensor histidine kinase</fullName>
    </submittedName>
</protein>
<proteinExistence type="predicted"/>
<keyword evidence="5" id="KW-1185">Reference proteome</keyword>
<accession>A0A5F2ALZ2</accession>
<sequence length="312" mass="35823">MNLIVLLNVLSLFFCLVAFYFIVIYFLKRPSFRGEGTFLILLALIPCYVNISNIFEHGLLIDYFDEYEGFFKDLYAMILLIFLYISSIKKEQKTRALHEHQIKSDLKLKSKLLTEIHHRVNNNLQIISGLMSLQIESEKDAKLTSSLNLIQNRIQAIASVHKIIYGSPNLLYVNLNQIFTLILSNLKITYLKENVDIELRELVEEGLEMDLDRAIPIGLILNELVSNCFRHAFKIEHKGIIEVSLGKLEEEFVLVVRDNGIGMDVDSEEKGIGLMLVRNLVKQLQGTILIGTQKGLTFEIRFPIKNLNPLKI</sequence>
<dbReference type="Pfam" id="PF02518">
    <property type="entry name" value="HATPase_c"/>
    <property type="match status" value="1"/>
</dbReference>
<evidence type="ECO:0000313" key="6">
    <source>
        <dbReference type="Proteomes" id="UP001209694"/>
    </source>
</evidence>
<dbReference type="Gene3D" id="3.30.565.10">
    <property type="entry name" value="Histidine kinase-like ATPase, C-terminal domain"/>
    <property type="match status" value="1"/>
</dbReference>
<keyword evidence="1" id="KW-0812">Transmembrane</keyword>
<keyword evidence="3" id="KW-0808">Transferase</keyword>
<dbReference type="Gene3D" id="3.30.450.20">
    <property type="entry name" value="PAS domain"/>
    <property type="match status" value="1"/>
</dbReference>
<dbReference type="Pfam" id="PF07568">
    <property type="entry name" value="HisKA_2"/>
    <property type="match status" value="1"/>
</dbReference>
<feature type="transmembrane region" description="Helical" evidence="1">
    <location>
        <begin position="38"/>
        <end position="55"/>
    </location>
</feature>
<dbReference type="EMBL" id="JAMQQD010000004">
    <property type="protein sequence ID" value="MCW7515885.1"/>
    <property type="molecule type" value="Genomic_DNA"/>
</dbReference>
<dbReference type="InterPro" id="IPR005467">
    <property type="entry name" value="His_kinase_dom"/>
</dbReference>
<dbReference type="SUPFAM" id="SSF55874">
    <property type="entry name" value="ATPase domain of HSP90 chaperone/DNA topoisomerase II/histidine kinase"/>
    <property type="match status" value="1"/>
</dbReference>
<evidence type="ECO:0000256" key="1">
    <source>
        <dbReference type="SAM" id="Phobius"/>
    </source>
</evidence>